<gene>
    <name evidence="1" type="primary">Cnig_chr_IV.g12302</name>
    <name evidence="1" type="ORF">B9Z55_012302</name>
</gene>
<evidence type="ECO:0000313" key="2">
    <source>
        <dbReference type="Proteomes" id="UP000230233"/>
    </source>
</evidence>
<keyword evidence="2" id="KW-1185">Reference proteome</keyword>
<evidence type="ECO:0000313" key="1">
    <source>
        <dbReference type="EMBL" id="PIC31688.1"/>
    </source>
</evidence>
<accession>A0A2G5TWP1</accession>
<proteinExistence type="predicted"/>
<comment type="caution">
    <text evidence="1">The sequence shown here is derived from an EMBL/GenBank/DDBJ whole genome shotgun (WGS) entry which is preliminary data.</text>
</comment>
<dbReference type="EMBL" id="PDUG01000004">
    <property type="protein sequence ID" value="PIC31688.1"/>
    <property type="molecule type" value="Genomic_DNA"/>
</dbReference>
<reference evidence="2" key="1">
    <citation type="submission" date="2017-10" db="EMBL/GenBank/DDBJ databases">
        <title>Rapid genome shrinkage in a self-fertile nematode reveals novel sperm competition proteins.</title>
        <authorList>
            <person name="Yin D."/>
            <person name="Schwarz E.M."/>
            <person name="Thomas C.G."/>
            <person name="Felde R.L."/>
            <person name="Korf I.F."/>
            <person name="Cutter A.D."/>
            <person name="Schartner C.M."/>
            <person name="Ralston E.J."/>
            <person name="Meyer B.J."/>
            <person name="Haag E.S."/>
        </authorList>
    </citation>
    <scope>NUCLEOTIDE SEQUENCE [LARGE SCALE GENOMIC DNA]</scope>
    <source>
        <strain evidence="2">JU1422</strain>
    </source>
</reference>
<protein>
    <submittedName>
        <fullName evidence="1">Uncharacterized protein</fullName>
    </submittedName>
</protein>
<name>A0A2G5TWP1_9PELO</name>
<dbReference type="Proteomes" id="UP000230233">
    <property type="component" value="Chromosome IV"/>
</dbReference>
<sequence>MIPLYRSRETSQVCRSVIVLFRKCENKCSKQLNTETDLLKNRLISQKAILFILYTPRGYHFRNVTLAKCLLWQCREVVQ</sequence>
<organism evidence="1 2">
    <name type="scientific">Caenorhabditis nigoni</name>
    <dbReference type="NCBI Taxonomy" id="1611254"/>
    <lineage>
        <taxon>Eukaryota</taxon>
        <taxon>Metazoa</taxon>
        <taxon>Ecdysozoa</taxon>
        <taxon>Nematoda</taxon>
        <taxon>Chromadorea</taxon>
        <taxon>Rhabditida</taxon>
        <taxon>Rhabditina</taxon>
        <taxon>Rhabditomorpha</taxon>
        <taxon>Rhabditoidea</taxon>
        <taxon>Rhabditidae</taxon>
        <taxon>Peloderinae</taxon>
        <taxon>Caenorhabditis</taxon>
    </lineage>
</organism>
<dbReference type="AlphaFoldDB" id="A0A2G5TWP1"/>